<dbReference type="OrthoDB" id="5288318at2759"/>
<keyword evidence="3" id="KW-1185">Reference proteome</keyword>
<feature type="region of interest" description="Disordered" evidence="1">
    <location>
        <begin position="205"/>
        <end position="235"/>
    </location>
</feature>
<feature type="region of interest" description="Disordered" evidence="1">
    <location>
        <begin position="1"/>
        <end position="24"/>
    </location>
</feature>
<dbReference type="Proteomes" id="UP000799640">
    <property type="component" value="Unassembled WGS sequence"/>
</dbReference>
<dbReference type="SUPFAM" id="SSF57903">
    <property type="entry name" value="FYVE/PHD zinc finger"/>
    <property type="match status" value="1"/>
</dbReference>
<dbReference type="InterPro" id="IPR011011">
    <property type="entry name" value="Znf_FYVE_PHD"/>
</dbReference>
<organism evidence="2 3">
    <name type="scientific">Trichodelitschia bisporula</name>
    <dbReference type="NCBI Taxonomy" id="703511"/>
    <lineage>
        <taxon>Eukaryota</taxon>
        <taxon>Fungi</taxon>
        <taxon>Dikarya</taxon>
        <taxon>Ascomycota</taxon>
        <taxon>Pezizomycotina</taxon>
        <taxon>Dothideomycetes</taxon>
        <taxon>Dothideomycetes incertae sedis</taxon>
        <taxon>Phaeotrichales</taxon>
        <taxon>Phaeotrichaceae</taxon>
        <taxon>Trichodelitschia</taxon>
    </lineage>
</organism>
<evidence type="ECO:0000313" key="3">
    <source>
        <dbReference type="Proteomes" id="UP000799640"/>
    </source>
</evidence>
<dbReference type="InterPro" id="IPR013083">
    <property type="entry name" value="Znf_RING/FYVE/PHD"/>
</dbReference>
<gene>
    <name evidence="2" type="ORF">EJ06DRAFT_503884</name>
</gene>
<name>A0A6G1I8Y3_9PEZI</name>
<evidence type="ECO:0000256" key="1">
    <source>
        <dbReference type="SAM" id="MobiDB-lite"/>
    </source>
</evidence>
<dbReference type="EMBL" id="ML996688">
    <property type="protein sequence ID" value="KAF2404576.1"/>
    <property type="molecule type" value="Genomic_DNA"/>
</dbReference>
<accession>A0A6G1I8Y3</accession>
<sequence length="401" mass="44163">MVLVVDLDEEHPPHDPHSDPHSPFGLDRLIKRHLALYNDSSAGADDNAPCPEADRPNLNVGGFSASLACYPFVSQLASLLDLNDLHSLASTCRQFRANLLQYRNQLVTQTLRCSNDAEPSGTQLAQRFRESHAVWRNGTASYTGRITTGKVSLCARDMVAECRRCGVVVCRNCTAKPPPLPALDNRHRRLCRTCLKAPLSAHTAPLRRHDVSPHSSPSTSPARLHRFPTPPESARPPAFTAPAFARMPCTCPDVMWLCNPCGRRLCKADTVYADGWAWRARYCANLGGLGTGIGEGMEGVECGRCDACFAARVVEKEMDCAITANSGHTGFDVQEMVGVGGLVKRKTKKLIYVGAEAMRYQDEGENMKSLERENRGEVRSWCAWCDRVIPSKADEEKLWVG</sequence>
<proteinExistence type="predicted"/>
<evidence type="ECO:0000313" key="2">
    <source>
        <dbReference type="EMBL" id="KAF2404576.1"/>
    </source>
</evidence>
<reference evidence="2" key="1">
    <citation type="journal article" date="2020" name="Stud. Mycol.">
        <title>101 Dothideomycetes genomes: a test case for predicting lifestyles and emergence of pathogens.</title>
        <authorList>
            <person name="Haridas S."/>
            <person name="Albert R."/>
            <person name="Binder M."/>
            <person name="Bloem J."/>
            <person name="Labutti K."/>
            <person name="Salamov A."/>
            <person name="Andreopoulos B."/>
            <person name="Baker S."/>
            <person name="Barry K."/>
            <person name="Bills G."/>
            <person name="Bluhm B."/>
            <person name="Cannon C."/>
            <person name="Castanera R."/>
            <person name="Culley D."/>
            <person name="Daum C."/>
            <person name="Ezra D."/>
            <person name="Gonzalez J."/>
            <person name="Henrissat B."/>
            <person name="Kuo A."/>
            <person name="Liang C."/>
            <person name="Lipzen A."/>
            <person name="Lutzoni F."/>
            <person name="Magnuson J."/>
            <person name="Mondo S."/>
            <person name="Nolan M."/>
            <person name="Ohm R."/>
            <person name="Pangilinan J."/>
            <person name="Park H.-J."/>
            <person name="Ramirez L."/>
            <person name="Alfaro M."/>
            <person name="Sun H."/>
            <person name="Tritt A."/>
            <person name="Yoshinaga Y."/>
            <person name="Zwiers L.-H."/>
            <person name="Turgeon B."/>
            <person name="Goodwin S."/>
            <person name="Spatafora J."/>
            <person name="Crous P."/>
            <person name="Grigoriev I."/>
        </authorList>
    </citation>
    <scope>NUCLEOTIDE SEQUENCE</scope>
    <source>
        <strain evidence="2">CBS 262.69</strain>
    </source>
</reference>
<protein>
    <recommendedName>
        <fullName evidence="4">F-box domain-containing protein</fullName>
    </recommendedName>
</protein>
<feature type="compositionally biased region" description="Basic and acidic residues" evidence="1">
    <location>
        <begin position="10"/>
        <end position="20"/>
    </location>
</feature>
<evidence type="ECO:0008006" key="4">
    <source>
        <dbReference type="Google" id="ProtNLM"/>
    </source>
</evidence>
<dbReference type="AlphaFoldDB" id="A0A6G1I8Y3"/>
<dbReference type="Gene3D" id="3.30.40.10">
    <property type="entry name" value="Zinc/RING finger domain, C3HC4 (zinc finger)"/>
    <property type="match status" value="1"/>
</dbReference>